<dbReference type="PROSITE" id="PS00107">
    <property type="entry name" value="PROTEIN_KINASE_ATP"/>
    <property type="match status" value="1"/>
</dbReference>
<evidence type="ECO:0000313" key="13">
    <source>
        <dbReference type="WBParaSite" id="maker-uti_cns_0009548-snap-gene-0.4-mRNA-1"/>
    </source>
</evidence>
<keyword evidence="2" id="KW-0723">Serine/threonine-protein kinase</keyword>
<dbReference type="GO" id="GO:0005737">
    <property type="term" value="C:cytoplasm"/>
    <property type="evidence" value="ECO:0007669"/>
    <property type="project" value="TreeGrafter"/>
</dbReference>
<feature type="domain" description="Protein kinase" evidence="11">
    <location>
        <begin position="390"/>
        <end position="721"/>
    </location>
</feature>
<dbReference type="SUPFAM" id="SSF56112">
    <property type="entry name" value="Protein kinase-like (PK-like)"/>
    <property type="match status" value="1"/>
</dbReference>
<dbReference type="PROSITE" id="PS50011">
    <property type="entry name" value="PROTEIN_KINASE_DOM"/>
    <property type="match status" value="1"/>
</dbReference>
<dbReference type="InterPro" id="IPR000719">
    <property type="entry name" value="Prot_kinase_dom"/>
</dbReference>
<keyword evidence="3" id="KW-0808">Transferase</keyword>
<dbReference type="WBParaSite" id="maker-uti_cns_0009548-snap-gene-0.4-mRNA-1">
    <property type="protein sequence ID" value="maker-uti_cns_0009548-snap-gene-0.4-mRNA-1"/>
    <property type="gene ID" value="maker-uti_cns_0009548-snap-gene-0.4"/>
</dbReference>
<feature type="compositionally biased region" description="Low complexity" evidence="10">
    <location>
        <begin position="39"/>
        <end position="58"/>
    </location>
</feature>
<organism evidence="12 13">
    <name type="scientific">Macrostomum lignano</name>
    <dbReference type="NCBI Taxonomy" id="282301"/>
    <lineage>
        <taxon>Eukaryota</taxon>
        <taxon>Metazoa</taxon>
        <taxon>Spiralia</taxon>
        <taxon>Lophotrochozoa</taxon>
        <taxon>Platyhelminthes</taxon>
        <taxon>Rhabditophora</taxon>
        <taxon>Macrostomorpha</taxon>
        <taxon>Macrostomida</taxon>
        <taxon>Macrostomidae</taxon>
        <taxon>Macrostomum</taxon>
    </lineage>
</organism>
<evidence type="ECO:0000256" key="2">
    <source>
        <dbReference type="ARBA" id="ARBA00022527"/>
    </source>
</evidence>
<evidence type="ECO:0000256" key="1">
    <source>
        <dbReference type="ARBA" id="ARBA00012513"/>
    </source>
</evidence>
<sequence length="721" mass="79677">MPKRGSSSLSTTTSTTRRPGVRRRAAAAAAAAVLTANSRAMDSLSAESSSVNSSLSNSRQPPLRRNLRFSKKKRQQKQSGAAASVASSLASSSAFAAITSSDDSCQAVSPVKQLTGKKSQRRKAAPSTSEALPPPILTAADRQQVAVPSSTPMPTRRTRRAASNYNLRSQQSQQHERQESLSPPCLEACDEAVNHLSSSKNNESVATNALLRAAIVALSPLSPVAVLAASASSELKHSNGAAASAASARNSQQSVATSATSATNSSQQDMARKLKRVAKRRIEVDAGVAAAIANRQQEERDNNSTNSSSQHDASGVHLETGLSPSKRCPKLPVNASANVALEDDEKLLDQSLEQSYWRLYQQCEYRDCVLRLCRQSDCVRWEDVLSQEMLDGLHKVGEGVYGEVYATRRGRQEVALKLFPIEGGQLVNCEPQKMFDEVLPELLISRKLTNLAYRYRSNKTGNFVQLLNASIVRGKLHPRLSEEWEAFNAGVRVSDNENPEFLPARQQWLLLEYKFAGCPLPAFRFGCYREARSVILQLALSLAAAESQFQFEHRDLHWNNVLVRRSGRVKIRYRVADHNYAINCEGLEVAIIDFTVSRVSPAPGYVLYIDMSGDEGIFVGDGDYQFEVYRMMRRDCADDWRKFNPRTNLMWLHYLLDKLLTSTVFPRRDPDSLAVQSELAALHDCLLSYDSCQQLVRENFYFLENAMDNDAAGLISNSIIC</sequence>
<evidence type="ECO:0000256" key="3">
    <source>
        <dbReference type="ARBA" id="ARBA00022679"/>
    </source>
</evidence>
<comment type="catalytic activity">
    <reaction evidence="7">
        <text>L-threonyl-[protein] + ATP = O-phospho-L-threonyl-[protein] + ADP + H(+)</text>
        <dbReference type="Rhea" id="RHEA:46608"/>
        <dbReference type="Rhea" id="RHEA-COMP:11060"/>
        <dbReference type="Rhea" id="RHEA-COMP:11605"/>
        <dbReference type="ChEBI" id="CHEBI:15378"/>
        <dbReference type="ChEBI" id="CHEBI:30013"/>
        <dbReference type="ChEBI" id="CHEBI:30616"/>
        <dbReference type="ChEBI" id="CHEBI:61977"/>
        <dbReference type="ChEBI" id="CHEBI:456216"/>
        <dbReference type="EC" id="2.7.11.1"/>
    </reaction>
</comment>
<feature type="compositionally biased region" description="Basic residues" evidence="10">
    <location>
        <begin position="65"/>
        <end position="76"/>
    </location>
</feature>
<evidence type="ECO:0000256" key="10">
    <source>
        <dbReference type="SAM" id="MobiDB-lite"/>
    </source>
</evidence>
<dbReference type="PANTHER" id="PTHR24419:SF18">
    <property type="entry name" value="SERINE_THREONINE-PROTEIN KINASE HASPIN"/>
    <property type="match status" value="1"/>
</dbReference>
<dbReference type="SMART" id="SM01331">
    <property type="entry name" value="DUF3635"/>
    <property type="match status" value="1"/>
</dbReference>
<keyword evidence="6 9" id="KW-0067">ATP-binding</keyword>
<dbReference type="GO" id="GO:0005634">
    <property type="term" value="C:nucleus"/>
    <property type="evidence" value="ECO:0007669"/>
    <property type="project" value="TreeGrafter"/>
</dbReference>
<dbReference type="InterPro" id="IPR017441">
    <property type="entry name" value="Protein_kinase_ATP_BS"/>
</dbReference>
<feature type="region of interest" description="Disordered" evidence="10">
    <location>
        <begin position="1"/>
        <end position="26"/>
    </location>
</feature>
<dbReference type="Proteomes" id="UP000095280">
    <property type="component" value="Unplaced"/>
</dbReference>
<feature type="binding site" evidence="9">
    <location>
        <position position="417"/>
    </location>
    <ligand>
        <name>ATP</name>
        <dbReference type="ChEBI" id="CHEBI:30616"/>
    </ligand>
</feature>
<evidence type="ECO:0000259" key="11">
    <source>
        <dbReference type="PROSITE" id="PS50011"/>
    </source>
</evidence>
<feature type="region of interest" description="Disordered" evidence="10">
    <location>
        <begin position="106"/>
        <end position="182"/>
    </location>
</feature>
<evidence type="ECO:0000256" key="9">
    <source>
        <dbReference type="PROSITE-ProRule" id="PRU10141"/>
    </source>
</evidence>
<keyword evidence="12" id="KW-1185">Reference proteome</keyword>
<accession>A0A1I8I444</accession>
<dbReference type="EC" id="2.7.11.1" evidence="1"/>
<protein>
    <recommendedName>
        <fullName evidence="1">non-specific serine/threonine protein kinase</fullName>
        <ecNumber evidence="1">2.7.11.1</ecNumber>
    </recommendedName>
</protein>
<dbReference type="InterPro" id="IPR024604">
    <property type="entry name" value="GSG2_C"/>
</dbReference>
<evidence type="ECO:0000256" key="6">
    <source>
        <dbReference type="ARBA" id="ARBA00022840"/>
    </source>
</evidence>
<comment type="catalytic activity">
    <reaction evidence="8">
        <text>L-seryl-[protein] + ATP = O-phospho-L-seryl-[protein] + ADP + H(+)</text>
        <dbReference type="Rhea" id="RHEA:17989"/>
        <dbReference type="Rhea" id="RHEA-COMP:9863"/>
        <dbReference type="Rhea" id="RHEA-COMP:11604"/>
        <dbReference type="ChEBI" id="CHEBI:15378"/>
        <dbReference type="ChEBI" id="CHEBI:29999"/>
        <dbReference type="ChEBI" id="CHEBI:30616"/>
        <dbReference type="ChEBI" id="CHEBI:83421"/>
        <dbReference type="ChEBI" id="CHEBI:456216"/>
        <dbReference type="EC" id="2.7.11.1"/>
    </reaction>
</comment>
<evidence type="ECO:0000256" key="7">
    <source>
        <dbReference type="ARBA" id="ARBA00047899"/>
    </source>
</evidence>
<evidence type="ECO:0000256" key="8">
    <source>
        <dbReference type="ARBA" id="ARBA00048679"/>
    </source>
</evidence>
<proteinExistence type="predicted"/>
<dbReference type="GO" id="GO:0072354">
    <property type="term" value="F:histone H3T3 kinase activity"/>
    <property type="evidence" value="ECO:0007669"/>
    <property type="project" value="TreeGrafter"/>
</dbReference>
<dbReference type="GO" id="GO:0000278">
    <property type="term" value="P:mitotic cell cycle"/>
    <property type="evidence" value="ECO:0007669"/>
    <property type="project" value="TreeGrafter"/>
</dbReference>
<feature type="region of interest" description="Disordered" evidence="10">
    <location>
        <begin position="243"/>
        <end position="274"/>
    </location>
</feature>
<dbReference type="GO" id="GO:0005524">
    <property type="term" value="F:ATP binding"/>
    <property type="evidence" value="ECO:0007669"/>
    <property type="project" value="UniProtKB-UniRule"/>
</dbReference>
<dbReference type="Pfam" id="PF12330">
    <property type="entry name" value="Haspin_kinase"/>
    <property type="match status" value="1"/>
</dbReference>
<dbReference type="InterPro" id="IPR011009">
    <property type="entry name" value="Kinase-like_dom_sf"/>
</dbReference>
<dbReference type="GO" id="GO:0035556">
    <property type="term" value="P:intracellular signal transduction"/>
    <property type="evidence" value="ECO:0007669"/>
    <property type="project" value="TreeGrafter"/>
</dbReference>
<feature type="region of interest" description="Disordered" evidence="10">
    <location>
        <begin position="39"/>
        <end position="85"/>
    </location>
</feature>
<name>A0A1I8I444_9PLAT</name>
<evidence type="ECO:0000313" key="12">
    <source>
        <dbReference type="Proteomes" id="UP000095280"/>
    </source>
</evidence>
<dbReference type="Gene3D" id="1.10.510.10">
    <property type="entry name" value="Transferase(Phosphotransferase) domain 1"/>
    <property type="match status" value="1"/>
</dbReference>
<keyword evidence="4 9" id="KW-0547">Nucleotide-binding</keyword>
<feature type="compositionally biased region" description="Polar residues" evidence="10">
    <location>
        <begin position="303"/>
        <end position="312"/>
    </location>
</feature>
<feature type="compositionally biased region" description="Low complexity" evidence="10">
    <location>
        <begin position="148"/>
        <end position="173"/>
    </location>
</feature>
<feature type="region of interest" description="Disordered" evidence="10">
    <location>
        <begin position="293"/>
        <end position="329"/>
    </location>
</feature>
<keyword evidence="5" id="KW-0418">Kinase</keyword>
<feature type="compositionally biased region" description="Low complexity" evidence="10">
    <location>
        <begin position="243"/>
        <end position="268"/>
    </location>
</feature>
<evidence type="ECO:0000256" key="5">
    <source>
        <dbReference type="ARBA" id="ARBA00022777"/>
    </source>
</evidence>
<dbReference type="PANTHER" id="PTHR24419">
    <property type="entry name" value="INTERLEUKIN-1 RECEPTOR-ASSOCIATED KINASE"/>
    <property type="match status" value="1"/>
</dbReference>
<evidence type="ECO:0000256" key="4">
    <source>
        <dbReference type="ARBA" id="ARBA00022741"/>
    </source>
</evidence>
<feature type="compositionally biased region" description="Low complexity" evidence="10">
    <location>
        <begin position="1"/>
        <end position="18"/>
    </location>
</feature>
<reference evidence="13" key="1">
    <citation type="submission" date="2016-11" db="UniProtKB">
        <authorList>
            <consortium name="WormBaseParasite"/>
        </authorList>
    </citation>
    <scope>IDENTIFICATION</scope>
</reference>
<dbReference type="Gene3D" id="3.30.200.20">
    <property type="entry name" value="Phosphorylase Kinase, domain 1"/>
    <property type="match status" value="1"/>
</dbReference>
<dbReference type="AlphaFoldDB" id="A0A1I8I444"/>